<evidence type="ECO:0000259" key="3">
    <source>
        <dbReference type="Pfam" id="PF01361"/>
    </source>
</evidence>
<dbReference type="RefSeq" id="WP_127789095.1">
    <property type="nucleotide sequence ID" value="NZ_SACL01000007.1"/>
</dbReference>
<evidence type="ECO:0000313" key="4">
    <source>
        <dbReference type="EMBL" id="RVT92241.1"/>
    </source>
</evidence>
<comment type="similarity">
    <text evidence="1">Belongs to the 4-oxalocrotonate tautomerase family.</text>
</comment>
<name>A0A437M3F8_9PROT</name>
<dbReference type="OrthoDB" id="8098375at2"/>
<dbReference type="GO" id="GO:0016853">
    <property type="term" value="F:isomerase activity"/>
    <property type="evidence" value="ECO:0007669"/>
    <property type="project" value="UniProtKB-KW"/>
</dbReference>
<dbReference type="Gene3D" id="3.30.429.10">
    <property type="entry name" value="Macrophage Migration Inhibitory Factor"/>
    <property type="match status" value="1"/>
</dbReference>
<keyword evidence="5" id="KW-1185">Reference proteome</keyword>
<sequence>MPMIRVDMFAGRTQDQKRAIAKALTEAFCSATGNKPESVQIILTDIEKSDWATAGVFAADKG</sequence>
<gene>
    <name evidence="4" type="ORF">EOD42_18675</name>
</gene>
<proteinExistence type="inferred from homology"/>
<dbReference type="PANTHER" id="PTHR35530">
    <property type="entry name" value="TAUTOMERASE-RELATED"/>
    <property type="match status" value="1"/>
</dbReference>
<organism evidence="4 5">
    <name type="scientific">Rhodovarius crocodyli</name>
    <dbReference type="NCBI Taxonomy" id="1979269"/>
    <lineage>
        <taxon>Bacteria</taxon>
        <taxon>Pseudomonadati</taxon>
        <taxon>Pseudomonadota</taxon>
        <taxon>Alphaproteobacteria</taxon>
        <taxon>Acetobacterales</taxon>
        <taxon>Roseomonadaceae</taxon>
        <taxon>Rhodovarius</taxon>
    </lineage>
</organism>
<dbReference type="NCBIfam" id="NF002571">
    <property type="entry name" value="PRK02220.1"/>
    <property type="match status" value="1"/>
</dbReference>
<dbReference type="PANTHER" id="PTHR35530:SF1">
    <property type="entry name" value="2-HYDROXYMUCONATE TAUTOMERASE"/>
    <property type="match status" value="1"/>
</dbReference>
<evidence type="ECO:0000256" key="2">
    <source>
        <dbReference type="ARBA" id="ARBA00023235"/>
    </source>
</evidence>
<evidence type="ECO:0000256" key="1">
    <source>
        <dbReference type="ARBA" id="ARBA00006723"/>
    </source>
</evidence>
<dbReference type="AlphaFoldDB" id="A0A437M3F8"/>
<dbReference type="Pfam" id="PF01361">
    <property type="entry name" value="Tautomerase"/>
    <property type="match status" value="1"/>
</dbReference>
<feature type="domain" description="4-oxalocrotonate tautomerase-like" evidence="3">
    <location>
        <begin position="2"/>
        <end position="58"/>
    </location>
</feature>
<comment type="caution">
    <text evidence="4">The sequence shown here is derived from an EMBL/GenBank/DDBJ whole genome shotgun (WGS) entry which is preliminary data.</text>
</comment>
<dbReference type="SUPFAM" id="SSF55331">
    <property type="entry name" value="Tautomerase/MIF"/>
    <property type="match status" value="1"/>
</dbReference>
<dbReference type="InterPro" id="IPR004370">
    <property type="entry name" value="4-OT-like_dom"/>
</dbReference>
<dbReference type="EMBL" id="SACL01000007">
    <property type="protein sequence ID" value="RVT92241.1"/>
    <property type="molecule type" value="Genomic_DNA"/>
</dbReference>
<protein>
    <submittedName>
        <fullName evidence="4">4-oxalocrotonate tautomerase</fullName>
    </submittedName>
</protein>
<dbReference type="InterPro" id="IPR014347">
    <property type="entry name" value="Tautomerase/MIF_sf"/>
</dbReference>
<dbReference type="Proteomes" id="UP000282957">
    <property type="component" value="Unassembled WGS sequence"/>
</dbReference>
<evidence type="ECO:0000313" key="5">
    <source>
        <dbReference type="Proteomes" id="UP000282957"/>
    </source>
</evidence>
<reference evidence="4 5" key="1">
    <citation type="submission" date="2019-01" db="EMBL/GenBank/DDBJ databases">
        <authorList>
            <person name="Chen W.-M."/>
        </authorList>
    </citation>
    <scope>NUCLEOTIDE SEQUENCE [LARGE SCALE GENOMIC DNA]</scope>
    <source>
        <strain evidence="4 5">CCP-6</strain>
    </source>
</reference>
<accession>A0A437M3F8</accession>
<keyword evidence="2" id="KW-0413">Isomerase</keyword>